<reference evidence="1" key="2">
    <citation type="submission" date="2025-03" db="EMBL/GenBank/DDBJ databases">
        <authorList>
            <consortium name="ELIXIR-Norway"/>
            <consortium name="Elixir Norway"/>
        </authorList>
    </citation>
    <scope>NUCLEOTIDE SEQUENCE</scope>
</reference>
<dbReference type="EMBL" id="OX596102">
    <property type="protein sequence ID" value="CAM9803941.1"/>
    <property type="molecule type" value="Genomic_DNA"/>
</dbReference>
<reference evidence="1" key="1">
    <citation type="submission" date="2023-05" db="EMBL/GenBank/DDBJ databases">
        <authorList>
            <consortium name="ELIXIR-Norway"/>
        </authorList>
    </citation>
    <scope>NUCLEOTIDE SEQUENCE</scope>
</reference>
<name>A0AC59YLJ8_RANTA</name>
<organism evidence="1 2">
    <name type="scientific">Rangifer tarandus platyrhynchus</name>
    <name type="common">Svalbard reindeer</name>
    <dbReference type="NCBI Taxonomy" id="3082113"/>
    <lineage>
        <taxon>Eukaryota</taxon>
        <taxon>Metazoa</taxon>
        <taxon>Chordata</taxon>
        <taxon>Craniata</taxon>
        <taxon>Vertebrata</taxon>
        <taxon>Euteleostomi</taxon>
        <taxon>Mammalia</taxon>
        <taxon>Eutheria</taxon>
        <taxon>Laurasiatheria</taxon>
        <taxon>Artiodactyla</taxon>
        <taxon>Ruminantia</taxon>
        <taxon>Pecora</taxon>
        <taxon>Cervidae</taxon>
        <taxon>Odocoileinae</taxon>
        <taxon>Rangifer</taxon>
    </lineage>
</organism>
<proteinExistence type="predicted"/>
<dbReference type="Proteomes" id="UP001162501">
    <property type="component" value="Chromosome 18"/>
</dbReference>
<gene>
    <name evidence="1" type="ORF">MRATA1EN22A_LOCUS7682</name>
</gene>
<protein>
    <submittedName>
        <fullName evidence="1">Uncharacterized protein</fullName>
    </submittedName>
</protein>
<evidence type="ECO:0000313" key="2">
    <source>
        <dbReference type="Proteomes" id="UP001162501"/>
    </source>
</evidence>
<evidence type="ECO:0000313" key="1">
    <source>
        <dbReference type="EMBL" id="CAM9803941.1"/>
    </source>
</evidence>
<accession>A0AC59YLJ8</accession>
<sequence length="227" mass="24205">MAAGGENDNAAGIKEEVRIVTGTLSAKVKGETSPNDEHLEEEMQIERQSPLSEECKPSSSLRVASSPFDPWWGTQHHQDSPQPWTAELSLPAPWVVRDVSALVSAGPDGSILEPRLAFSSCPPAQSPHSDFKPVPPGLPSYMGFLLALLNITLEGATAPQASFPPPPFAVVGSKSLAWRQLFGSQQGPCAQLIQTDKPAQRECGHAGQPLSPQPLPPPLHSESNLCI</sequence>